<dbReference type="EMBL" id="JACSPQ010000010">
    <property type="protein sequence ID" value="MBD8002509.1"/>
    <property type="molecule type" value="Genomic_DNA"/>
</dbReference>
<dbReference type="Gene3D" id="2.40.160.20">
    <property type="match status" value="1"/>
</dbReference>
<dbReference type="InterPro" id="IPR025665">
    <property type="entry name" value="Beta-barrel_OMP_2"/>
</dbReference>
<protein>
    <submittedName>
        <fullName evidence="2">Porin family protein</fullName>
    </submittedName>
</protein>
<organism evidence="2 3">
    <name type="scientific">Phocaeicola faecium</name>
    <dbReference type="NCBI Taxonomy" id="2762213"/>
    <lineage>
        <taxon>Bacteria</taxon>
        <taxon>Pseudomonadati</taxon>
        <taxon>Bacteroidota</taxon>
        <taxon>Bacteroidia</taxon>
        <taxon>Bacteroidales</taxon>
        <taxon>Bacteroidaceae</taxon>
        <taxon>Phocaeicola</taxon>
    </lineage>
</organism>
<gene>
    <name evidence="2" type="ORF">H9626_09845</name>
</gene>
<comment type="caution">
    <text evidence="2">The sequence shown here is derived from an EMBL/GenBank/DDBJ whole genome shotgun (WGS) entry which is preliminary data.</text>
</comment>
<dbReference type="RefSeq" id="WP_178255705.1">
    <property type="nucleotide sequence ID" value="NZ_JACSPQ010000010.1"/>
</dbReference>
<name>A0ABR8VCM6_9BACT</name>
<dbReference type="InterPro" id="IPR000758">
    <property type="entry name" value="Enterovir_OMP"/>
</dbReference>
<dbReference type="Proteomes" id="UP000616346">
    <property type="component" value="Unassembled WGS sequence"/>
</dbReference>
<dbReference type="Pfam" id="PF13568">
    <property type="entry name" value="OMP_b-brl_2"/>
    <property type="match status" value="1"/>
</dbReference>
<reference evidence="2 3" key="1">
    <citation type="submission" date="2020-08" db="EMBL/GenBank/DDBJ databases">
        <title>A Genomic Blueprint of the Chicken Gut Microbiome.</title>
        <authorList>
            <person name="Gilroy R."/>
            <person name="Ravi A."/>
            <person name="Getino M."/>
            <person name="Pursley I."/>
            <person name="Horton D.L."/>
            <person name="Alikhan N.-F."/>
            <person name="Baker D."/>
            <person name="Gharbi K."/>
            <person name="Hall N."/>
            <person name="Watson M."/>
            <person name="Adriaenssens E.M."/>
            <person name="Foster-Nyarko E."/>
            <person name="Jarju S."/>
            <person name="Secka A."/>
            <person name="Antonio M."/>
            <person name="Oren A."/>
            <person name="Chaudhuri R."/>
            <person name="La Ragione R.M."/>
            <person name="Hildebrand F."/>
            <person name="Pallen M.J."/>
        </authorList>
    </citation>
    <scope>NUCLEOTIDE SEQUENCE [LARGE SCALE GENOMIC DNA]</scope>
    <source>
        <strain evidence="2 3">Sa1YUN3</strain>
    </source>
</reference>
<evidence type="ECO:0000259" key="1">
    <source>
        <dbReference type="Pfam" id="PF13568"/>
    </source>
</evidence>
<proteinExistence type="predicted"/>
<evidence type="ECO:0000313" key="2">
    <source>
        <dbReference type="EMBL" id="MBD8002509.1"/>
    </source>
</evidence>
<accession>A0ABR8VCM6</accession>
<keyword evidence="3" id="KW-1185">Reference proteome</keyword>
<dbReference type="PROSITE" id="PS00695">
    <property type="entry name" value="ENT_VIR_OMP_2"/>
    <property type="match status" value="1"/>
</dbReference>
<evidence type="ECO:0000313" key="3">
    <source>
        <dbReference type="Proteomes" id="UP000616346"/>
    </source>
</evidence>
<sequence>MKKVLLTLIMGMFAVAGFSQLRWDVKFGMNFGNMTKLDNSKVLPGFTAGIGMDYEFNEHWAFQPGLMVTSKGFKYKFEGEKFTARPIYLDIPLTAAYKFPITDDVKFVVNAGPYLGIGVGGKSKLHIDNAKSNKMFADDGMNWKRFDLGIQWGVGVELGEHYLINITGQNGFITPYHFDNDYDGDKPRNMNFAIGVGYRF</sequence>
<feature type="domain" description="Outer membrane protein beta-barrel" evidence="1">
    <location>
        <begin position="19"/>
        <end position="166"/>
    </location>
</feature>